<dbReference type="OrthoDB" id="9794403at2"/>
<protein>
    <recommendedName>
        <fullName evidence="1">Transposase IS200-like domain-containing protein</fullName>
    </recommendedName>
</protein>
<dbReference type="PANTHER" id="PTHR36966">
    <property type="entry name" value="REP-ASSOCIATED TYROSINE TRANSPOSASE"/>
    <property type="match status" value="1"/>
</dbReference>
<keyword evidence="3" id="KW-1185">Reference proteome</keyword>
<dbReference type="NCBIfam" id="NF047646">
    <property type="entry name" value="REP_Tyr_transpos"/>
    <property type="match status" value="1"/>
</dbReference>
<dbReference type="KEGG" id="tsy:THSYN_06515"/>
<organism evidence="2 3">
    <name type="scientific">Candidatus Thiodictyon syntrophicum</name>
    <dbReference type="NCBI Taxonomy" id="1166950"/>
    <lineage>
        <taxon>Bacteria</taxon>
        <taxon>Pseudomonadati</taxon>
        <taxon>Pseudomonadota</taxon>
        <taxon>Gammaproteobacteria</taxon>
        <taxon>Chromatiales</taxon>
        <taxon>Chromatiaceae</taxon>
        <taxon>Thiodictyon</taxon>
    </lineage>
</organism>
<gene>
    <name evidence="2" type="ORF">THSYN_06515</name>
</gene>
<dbReference type="AlphaFoldDB" id="A0A2K8U4X9"/>
<accession>A0A2K8U4X9</accession>
<name>A0A2K8U4X9_9GAMM</name>
<dbReference type="GO" id="GO:0043565">
    <property type="term" value="F:sequence-specific DNA binding"/>
    <property type="evidence" value="ECO:0007669"/>
    <property type="project" value="TreeGrafter"/>
</dbReference>
<sequence>MPSRRVPVDLNAGTYFLTLTVQRWYYLFDRHNRWLILADSIRYCQSHKGLELNGYVFMLNHIHLIVTSPDIAGFLRDFKRFTSKQLKENIAATEPGVLKLFVDDAGTYRLWMDTNAPKKIENPDFYVQKLNYVHENPVRKGYVARAEHWVWSSANPDSPLEVGILS</sequence>
<dbReference type="Proteomes" id="UP000232638">
    <property type="component" value="Chromosome"/>
</dbReference>
<proteinExistence type="predicted"/>
<feature type="domain" description="Transposase IS200-like" evidence="1">
    <location>
        <begin position="10"/>
        <end position="136"/>
    </location>
</feature>
<dbReference type="InterPro" id="IPR036515">
    <property type="entry name" value="Transposase_17_sf"/>
</dbReference>
<dbReference type="SUPFAM" id="SSF143422">
    <property type="entry name" value="Transposase IS200-like"/>
    <property type="match status" value="1"/>
</dbReference>
<dbReference type="PANTHER" id="PTHR36966:SF1">
    <property type="entry name" value="REP-ASSOCIATED TYROSINE TRANSPOSASE"/>
    <property type="match status" value="1"/>
</dbReference>
<reference evidence="2 3" key="1">
    <citation type="submission" date="2017-03" db="EMBL/GenBank/DDBJ databases">
        <title>Complete genome sequence of Candidatus 'Thiodictyon syntrophicum' sp. nov. strain Cad16T, a photolithoautotroph purple sulfur bacterium isolated from an alpine meromictic lake.</title>
        <authorList>
            <person name="Luedin S.M."/>
            <person name="Pothier J.F."/>
            <person name="Danza F."/>
            <person name="Storelli N."/>
            <person name="Wittwer M."/>
            <person name="Tonolla M."/>
        </authorList>
    </citation>
    <scope>NUCLEOTIDE SEQUENCE [LARGE SCALE GENOMIC DNA]</scope>
    <source>
        <strain evidence="2 3">Cad16T</strain>
    </source>
</reference>
<dbReference type="EMBL" id="CP020370">
    <property type="protein sequence ID" value="AUB80640.1"/>
    <property type="molecule type" value="Genomic_DNA"/>
</dbReference>
<evidence type="ECO:0000259" key="1">
    <source>
        <dbReference type="SMART" id="SM01321"/>
    </source>
</evidence>
<evidence type="ECO:0000313" key="2">
    <source>
        <dbReference type="EMBL" id="AUB80640.1"/>
    </source>
</evidence>
<evidence type="ECO:0000313" key="3">
    <source>
        <dbReference type="Proteomes" id="UP000232638"/>
    </source>
</evidence>
<dbReference type="Gene3D" id="3.30.70.1290">
    <property type="entry name" value="Transposase IS200-like"/>
    <property type="match status" value="1"/>
</dbReference>
<dbReference type="GO" id="GO:0004803">
    <property type="term" value="F:transposase activity"/>
    <property type="evidence" value="ECO:0007669"/>
    <property type="project" value="InterPro"/>
</dbReference>
<dbReference type="RefSeq" id="WP_100918431.1">
    <property type="nucleotide sequence ID" value="NZ_CP020370.1"/>
</dbReference>
<dbReference type="SMART" id="SM01321">
    <property type="entry name" value="Y1_Tnp"/>
    <property type="match status" value="1"/>
</dbReference>
<dbReference type="InterPro" id="IPR002686">
    <property type="entry name" value="Transposase_17"/>
</dbReference>
<dbReference type="InterPro" id="IPR052715">
    <property type="entry name" value="RAYT_transposase"/>
</dbReference>
<dbReference type="GO" id="GO:0006313">
    <property type="term" value="P:DNA transposition"/>
    <property type="evidence" value="ECO:0007669"/>
    <property type="project" value="InterPro"/>
</dbReference>